<sequence length="295" mass="32859">MGFLGFLIIQPPGPLPSSPLATPRQRQYKACRLALHHAFIVPSLRLGALISDIGVLELYFHWLVNERPSRALCKLVEVEEAEETKGYEPVVQFNIFHAPPPPYFSNSTANRQRSQSNYIRKIYYTGWKFVAGYCRYVVSHDERRPSTSDTGACELDGNWINLFGEYGSIWAGLKGSENPSGQEAGLSIVKHRFNAAIDNIMVAQNTRANTKCYCCIVMCPTNKRAPRQYRPEGDVKSFGDFFKGNVKTRSQSEVALCGARESGKSGHTWKAATFKIRSKRGGVGCVPIGVNKETS</sequence>
<dbReference type="Proteomes" id="UP000076532">
    <property type="component" value="Unassembled WGS sequence"/>
</dbReference>
<organism evidence="1 2">
    <name type="scientific">Athelia psychrophila</name>
    <dbReference type="NCBI Taxonomy" id="1759441"/>
    <lineage>
        <taxon>Eukaryota</taxon>
        <taxon>Fungi</taxon>
        <taxon>Dikarya</taxon>
        <taxon>Basidiomycota</taxon>
        <taxon>Agaricomycotina</taxon>
        <taxon>Agaricomycetes</taxon>
        <taxon>Agaricomycetidae</taxon>
        <taxon>Atheliales</taxon>
        <taxon>Atheliaceae</taxon>
        <taxon>Athelia</taxon>
    </lineage>
</organism>
<dbReference type="AlphaFoldDB" id="A0A167UEY8"/>
<accession>A0A167UEY8</accession>
<reference evidence="1 2" key="1">
    <citation type="journal article" date="2016" name="Mol. Biol. Evol.">
        <title>Comparative Genomics of Early-Diverging Mushroom-Forming Fungi Provides Insights into the Origins of Lignocellulose Decay Capabilities.</title>
        <authorList>
            <person name="Nagy L.G."/>
            <person name="Riley R."/>
            <person name="Tritt A."/>
            <person name="Adam C."/>
            <person name="Daum C."/>
            <person name="Floudas D."/>
            <person name="Sun H."/>
            <person name="Yadav J.S."/>
            <person name="Pangilinan J."/>
            <person name="Larsson K.H."/>
            <person name="Matsuura K."/>
            <person name="Barry K."/>
            <person name="Labutti K."/>
            <person name="Kuo R."/>
            <person name="Ohm R.A."/>
            <person name="Bhattacharya S.S."/>
            <person name="Shirouzu T."/>
            <person name="Yoshinaga Y."/>
            <person name="Martin F.M."/>
            <person name="Grigoriev I.V."/>
            <person name="Hibbett D.S."/>
        </authorList>
    </citation>
    <scope>NUCLEOTIDE SEQUENCE [LARGE SCALE GENOMIC DNA]</scope>
    <source>
        <strain evidence="1 2">CBS 109695</strain>
    </source>
</reference>
<dbReference type="EMBL" id="KV417990">
    <property type="protein sequence ID" value="KZP03879.1"/>
    <property type="molecule type" value="Genomic_DNA"/>
</dbReference>
<gene>
    <name evidence="1" type="ORF">FIBSPDRAFT_904696</name>
</gene>
<proteinExistence type="predicted"/>
<protein>
    <submittedName>
        <fullName evidence="1">Uncharacterized protein</fullName>
    </submittedName>
</protein>
<name>A0A167UEY8_9AGAM</name>
<evidence type="ECO:0000313" key="1">
    <source>
        <dbReference type="EMBL" id="KZP03879.1"/>
    </source>
</evidence>
<keyword evidence="2" id="KW-1185">Reference proteome</keyword>
<evidence type="ECO:0000313" key="2">
    <source>
        <dbReference type="Proteomes" id="UP000076532"/>
    </source>
</evidence>